<reference evidence="2 3" key="1">
    <citation type="submission" date="2020-01" db="EMBL/GenBank/DDBJ databases">
        <title>Frigidibacter albus SP32T (=CGMCC 1.13995T).</title>
        <authorList>
            <person name="Liao X."/>
        </authorList>
    </citation>
    <scope>NUCLEOTIDE SEQUENCE [LARGE SCALE GENOMIC DNA]</scope>
    <source>
        <strain evidence="2 3">SP32</strain>
    </source>
</reference>
<dbReference type="AlphaFoldDB" id="A0A6L8VH48"/>
<keyword evidence="3" id="KW-1185">Reference proteome</keyword>
<name>A0A6L8VH48_9RHOB</name>
<feature type="transmembrane region" description="Helical" evidence="1">
    <location>
        <begin position="54"/>
        <end position="75"/>
    </location>
</feature>
<evidence type="ECO:0000313" key="2">
    <source>
        <dbReference type="EMBL" id="MZQ88649.1"/>
    </source>
</evidence>
<keyword evidence="1" id="KW-0812">Transmembrane</keyword>
<gene>
    <name evidence="2" type="ORF">GS660_06025</name>
</gene>
<comment type="caution">
    <text evidence="2">The sequence shown here is derived from an EMBL/GenBank/DDBJ whole genome shotgun (WGS) entry which is preliminary data.</text>
</comment>
<dbReference type="RefSeq" id="WP_161344457.1">
    <property type="nucleotide sequence ID" value="NZ_BMGW01000003.1"/>
</dbReference>
<organism evidence="2 3">
    <name type="scientific">Frigidibacter albus</name>
    <dbReference type="NCBI Taxonomy" id="1465486"/>
    <lineage>
        <taxon>Bacteria</taxon>
        <taxon>Pseudomonadati</taxon>
        <taxon>Pseudomonadota</taxon>
        <taxon>Alphaproteobacteria</taxon>
        <taxon>Rhodobacterales</taxon>
        <taxon>Paracoccaceae</taxon>
        <taxon>Frigidibacter</taxon>
    </lineage>
</organism>
<dbReference type="EMBL" id="WWNR01000003">
    <property type="protein sequence ID" value="MZQ88649.1"/>
    <property type="molecule type" value="Genomic_DNA"/>
</dbReference>
<keyword evidence="1" id="KW-0472">Membrane</keyword>
<accession>A0A6L8VH48</accession>
<sequence>MPRYTPLKLTLRALLWGLLGLLALPPLTLFLVLGLGHLQGACGAGSSGGCEMGAAMAALIATISGFGLGAAISLIRDLRRRKV</sequence>
<evidence type="ECO:0000256" key="1">
    <source>
        <dbReference type="SAM" id="Phobius"/>
    </source>
</evidence>
<protein>
    <submittedName>
        <fullName evidence="2">Uncharacterized protein</fullName>
    </submittedName>
</protein>
<dbReference type="Proteomes" id="UP000477083">
    <property type="component" value="Unassembled WGS sequence"/>
</dbReference>
<evidence type="ECO:0000313" key="3">
    <source>
        <dbReference type="Proteomes" id="UP000477083"/>
    </source>
</evidence>
<proteinExistence type="predicted"/>
<keyword evidence="1" id="KW-1133">Transmembrane helix</keyword>